<keyword evidence="2" id="KW-0472">Membrane</keyword>
<keyword evidence="2" id="KW-1133">Transmembrane helix</keyword>
<feature type="compositionally biased region" description="Polar residues" evidence="1">
    <location>
        <begin position="118"/>
        <end position="133"/>
    </location>
</feature>
<evidence type="ECO:0000256" key="1">
    <source>
        <dbReference type="SAM" id="MobiDB-lite"/>
    </source>
</evidence>
<proteinExistence type="predicted"/>
<feature type="compositionally biased region" description="Polar residues" evidence="1">
    <location>
        <begin position="93"/>
        <end position="104"/>
    </location>
</feature>
<name>A0A0J6Y2V3_9MYCO</name>
<dbReference type="STRING" id="37916.MCHLDSM_06750"/>
<feature type="transmembrane region" description="Helical" evidence="2">
    <location>
        <begin position="20"/>
        <end position="41"/>
    </location>
</feature>
<comment type="caution">
    <text evidence="3">The sequence shown here is derived from an EMBL/GenBank/DDBJ whole genome shotgun (WGS) entry which is preliminary data.</text>
</comment>
<accession>A0A0J6Y2V3</accession>
<feature type="region of interest" description="Disordered" evidence="1">
    <location>
        <begin position="39"/>
        <end position="252"/>
    </location>
</feature>
<dbReference type="EMBL" id="JYNL01000069">
    <property type="protein sequence ID" value="KMO67501.1"/>
    <property type="molecule type" value="Genomic_DNA"/>
</dbReference>
<dbReference type="Proteomes" id="UP000036513">
    <property type="component" value="Unassembled WGS sequence"/>
</dbReference>
<feature type="compositionally biased region" description="Polar residues" evidence="1">
    <location>
        <begin position="67"/>
        <end position="84"/>
    </location>
</feature>
<dbReference type="AlphaFoldDB" id="A0A0J6Y2V3"/>
<feature type="transmembrane region" description="Helical" evidence="2">
    <location>
        <begin position="439"/>
        <end position="465"/>
    </location>
</feature>
<evidence type="ECO:0000313" key="3">
    <source>
        <dbReference type="EMBL" id="KMO67501.1"/>
    </source>
</evidence>
<protein>
    <submittedName>
        <fullName evidence="3">Uncharacterized protein</fullName>
    </submittedName>
</protein>
<sequence length="523" mass="53480" precursor="true">MRPRGRERSQATLPDWRVVAAGGAVFSMLVVVGGGGAVAYADTGTATSNATDSSSQDSSQNTDRTESTSPERSATTAETSQTGTEAREADAAESSQTSRLTSAEEQLDHVESPAGDTPSATDSTTESSTPTQYDPSLADSPSSDPSPPAQDNSTATPVDAPPDPPTTTPDTPTIPAEDNPTTDPTPPVQDTGSTAGPSSSTPEADSSSGSASSAPATPAATVTDDSTATTTTDPVSTITASDPAPAVDPTPAASVTSVVETVAAALGQPDLPAFEPSVVAPVVVTAVPMTVPLASVTVAPPGILQWFALLTWFQFQWLIQQQLNGSSGAPVLNRFDGRDTRLVGAVFQNTSTTAFLATQLPWLTTTLDALQGMPLAALQAMQMGDLPIDQAMLNRMSMTLAAETSSLPAIAKALTDQAHSRLGLLGSPCVGTFIRNVSLWALFTAAALGLLGLTSLTGLGTLVGFRQAKAGYALHASGLARFTGPGPLGVVREAGFVRIGSRRPKDDGPPRLRVIGTDLRDSA</sequence>
<organism evidence="3 4">
    <name type="scientific">Mycolicibacterium chlorophenolicum</name>
    <dbReference type="NCBI Taxonomy" id="37916"/>
    <lineage>
        <taxon>Bacteria</taxon>
        <taxon>Bacillati</taxon>
        <taxon>Actinomycetota</taxon>
        <taxon>Actinomycetes</taxon>
        <taxon>Mycobacteriales</taxon>
        <taxon>Mycobacteriaceae</taxon>
        <taxon>Mycolicibacterium</taxon>
    </lineage>
</organism>
<evidence type="ECO:0000313" key="4">
    <source>
        <dbReference type="Proteomes" id="UP000036513"/>
    </source>
</evidence>
<evidence type="ECO:0000256" key="2">
    <source>
        <dbReference type="SAM" id="Phobius"/>
    </source>
</evidence>
<dbReference type="PATRIC" id="fig|37916.4.peg.6768"/>
<reference evidence="3 4" key="1">
    <citation type="journal article" date="2015" name="Genome Biol. Evol.">
        <title>Characterization of Three Mycobacterium spp. with Potential Use in Bioremediation by Genome Sequencing and Comparative Genomics.</title>
        <authorList>
            <person name="Das S."/>
            <person name="Pettersson B.M."/>
            <person name="Behra P.R."/>
            <person name="Ramesh M."/>
            <person name="Dasgupta S."/>
            <person name="Bhattacharya A."/>
            <person name="Kirsebom L.A."/>
        </authorList>
    </citation>
    <scope>NUCLEOTIDE SEQUENCE [LARGE SCALE GENOMIC DNA]</scope>
    <source>
        <strain evidence="3 4">DSM 43826</strain>
    </source>
</reference>
<keyword evidence="2" id="KW-0812">Transmembrane</keyword>
<feature type="compositionally biased region" description="Low complexity" evidence="1">
    <location>
        <begin position="134"/>
        <end position="143"/>
    </location>
</feature>
<gene>
    <name evidence="3" type="ORF">MCHLDSM_06750</name>
</gene>
<keyword evidence="4" id="KW-1185">Reference proteome</keyword>
<feature type="compositionally biased region" description="Low complexity" evidence="1">
    <location>
        <begin position="168"/>
        <end position="252"/>
    </location>
</feature>
<feature type="compositionally biased region" description="Low complexity" evidence="1">
    <location>
        <begin position="39"/>
        <end position="62"/>
    </location>
</feature>